<dbReference type="SUPFAM" id="SSF103473">
    <property type="entry name" value="MFS general substrate transporter"/>
    <property type="match status" value="1"/>
</dbReference>
<keyword evidence="6 8" id="KW-0472">Membrane</keyword>
<sequence>MEKSISSATHPDDAKQPDVAVGKTIVNAELDITLSWTEQFKELKESFRCALACFACASMAILIGYDLNLMGSIIANNEFVKSFGVYDESLEAWTLPANRQLAWTICQFLSAILGAWTVGMISDRVGRRLCVFINVAMTITGTIVELVAPNWGVWSVAKVVFGLAMGFMQGNTQTYVSEIAHVRIRGFMLSLFQLWIVVGSFLSSCVLEGTSNIHGTWSWKAAVVSQFGIGLFCFTIFFFLVPESPYYLVAKGDIEKAKAALLRLHGSKVGYNVESDVGQIYSTIEHEKAIAGDRASYIDCFKGVDRRRTFLACLPMIMQQFGGFPLCGNYLAYFLRLSGLEDAFLITVIANVLSIFAILVSFTLVEKIGRRPQLLYGFVGMLPCLLAITILGWVSQGTDSNGRALAAFSIIWNVLYFVSLGAIGWTLVGEISSTRLRAKTTSLATIANAICNLAWAIAIPYLINAEEANLGSKSGVVFLGPACILALLSFFVIPETKGKSFAQLDHLFETRTPARKF</sequence>
<dbReference type="Proteomes" id="UP000738349">
    <property type="component" value="Unassembled WGS sequence"/>
</dbReference>
<dbReference type="AlphaFoldDB" id="A0A9P9DSM8"/>
<dbReference type="InterPro" id="IPR003663">
    <property type="entry name" value="Sugar/inositol_transpt"/>
</dbReference>
<feature type="transmembrane region" description="Helical" evidence="8">
    <location>
        <begin position="222"/>
        <end position="241"/>
    </location>
</feature>
<dbReference type="InterPro" id="IPR005829">
    <property type="entry name" value="Sugar_transporter_CS"/>
</dbReference>
<dbReference type="OrthoDB" id="6612291at2759"/>
<dbReference type="PROSITE" id="PS50850">
    <property type="entry name" value="MFS"/>
    <property type="match status" value="1"/>
</dbReference>
<dbReference type="InterPro" id="IPR050360">
    <property type="entry name" value="MFS_Sugar_Transporters"/>
</dbReference>
<dbReference type="InterPro" id="IPR020846">
    <property type="entry name" value="MFS_dom"/>
</dbReference>
<feature type="transmembrane region" description="Helical" evidence="8">
    <location>
        <begin position="406"/>
        <end position="428"/>
    </location>
</feature>
<feature type="transmembrane region" description="Helical" evidence="8">
    <location>
        <begin position="182"/>
        <end position="202"/>
    </location>
</feature>
<evidence type="ECO:0000313" key="11">
    <source>
        <dbReference type="Proteomes" id="UP000738349"/>
    </source>
</evidence>
<accession>A0A9P9DSM8</accession>
<dbReference type="FunFam" id="1.20.1250.20:FF:000078">
    <property type="entry name" value="MFS maltose transporter, putative"/>
    <property type="match status" value="1"/>
</dbReference>
<evidence type="ECO:0000313" key="10">
    <source>
        <dbReference type="EMBL" id="KAH7124327.1"/>
    </source>
</evidence>
<evidence type="ECO:0000256" key="4">
    <source>
        <dbReference type="ARBA" id="ARBA00022692"/>
    </source>
</evidence>
<evidence type="ECO:0000256" key="2">
    <source>
        <dbReference type="ARBA" id="ARBA00010992"/>
    </source>
</evidence>
<evidence type="ECO:0000256" key="6">
    <source>
        <dbReference type="ARBA" id="ARBA00023136"/>
    </source>
</evidence>
<evidence type="ECO:0000256" key="7">
    <source>
        <dbReference type="RuleBase" id="RU003346"/>
    </source>
</evidence>
<organism evidence="10 11">
    <name type="scientific">Dactylonectria macrodidyma</name>
    <dbReference type="NCBI Taxonomy" id="307937"/>
    <lineage>
        <taxon>Eukaryota</taxon>
        <taxon>Fungi</taxon>
        <taxon>Dikarya</taxon>
        <taxon>Ascomycota</taxon>
        <taxon>Pezizomycotina</taxon>
        <taxon>Sordariomycetes</taxon>
        <taxon>Hypocreomycetidae</taxon>
        <taxon>Hypocreales</taxon>
        <taxon>Nectriaceae</taxon>
        <taxon>Dactylonectria</taxon>
    </lineage>
</organism>
<evidence type="ECO:0000256" key="3">
    <source>
        <dbReference type="ARBA" id="ARBA00022448"/>
    </source>
</evidence>
<evidence type="ECO:0000259" key="9">
    <source>
        <dbReference type="PROSITE" id="PS50850"/>
    </source>
</evidence>
<dbReference type="GO" id="GO:0016020">
    <property type="term" value="C:membrane"/>
    <property type="evidence" value="ECO:0007669"/>
    <property type="project" value="UniProtKB-SubCell"/>
</dbReference>
<gene>
    <name evidence="10" type="ORF">EDB81DRAFT_912505</name>
</gene>
<proteinExistence type="inferred from homology"/>
<dbReference type="NCBIfam" id="TIGR00879">
    <property type="entry name" value="SP"/>
    <property type="match status" value="1"/>
</dbReference>
<feature type="transmembrane region" description="Helical" evidence="8">
    <location>
        <begin position="101"/>
        <end position="122"/>
    </location>
</feature>
<dbReference type="GO" id="GO:0005351">
    <property type="term" value="F:carbohydrate:proton symporter activity"/>
    <property type="evidence" value="ECO:0007669"/>
    <property type="project" value="TreeGrafter"/>
</dbReference>
<dbReference type="PROSITE" id="PS00217">
    <property type="entry name" value="SUGAR_TRANSPORT_2"/>
    <property type="match status" value="1"/>
</dbReference>
<feature type="domain" description="Major facilitator superfamily (MFS) profile" evidence="9">
    <location>
        <begin position="52"/>
        <end position="497"/>
    </location>
</feature>
<comment type="subcellular location">
    <subcellularLocation>
        <location evidence="1">Membrane</location>
        <topology evidence="1">Multi-pass membrane protein</topology>
    </subcellularLocation>
</comment>
<dbReference type="InterPro" id="IPR036259">
    <property type="entry name" value="MFS_trans_sf"/>
</dbReference>
<protein>
    <submittedName>
        <fullName evidence="10">General substrate transporter</fullName>
    </submittedName>
</protein>
<evidence type="ECO:0000256" key="8">
    <source>
        <dbReference type="SAM" id="Phobius"/>
    </source>
</evidence>
<feature type="transmembrane region" description="Helical" evidence="8">
    <location>
        <begin position="374"/>
        <end position="394"/>
    </location>
</feature>
<reference evidence="10" key="1">
    <citation type="journal article" date="2021" name="Nat. Commun.">
        <title>Genetic determinants of endophytism in the Arabidopsis root mycobiome.</title>
        <authorList>
            <person name="Mesny F."/>
            <person name="Miyauchi S."/>
            <person name="Thiergart T."/>
            <person name="Pickel B."/>
            <person name="Atanasova L."/>
            <person name="Karlsson M."/>
            <person name="Huettel B."/>
            <person name="Barry K.W."/>
            <person name="Haridas S."/>
            <person name="Chen C."/>
            <person name="Bauer D."/>
            <person name="Andreopoulos W."/>
            <person name="Pangilinan J."/>
            <person name="LaButti K."/>
            <person name="Riley R."/>
            <person name="Lipzen A."/>
            <person name="Clum A."/>
            <person name="Drula E."/>
            <person name="Henrissat B."/>
            <person name="Kohler A."/>
            <person name="Grigoriev I.V."/>
            <person name="Martin F.M."/>
            <person name="Hacquard S."/>
        </authorList>
    </citation>
    <scope>NUCLEOTIDE SEQUENCE</scope>
    <source>
        <strain evidence="10">MPI-CAGE-AT-0147</strain>
    </source>
</reference>
<dbReference type="Pfam" id="PF00083">
    <property type="entry name" value="Sugar_tr"/>
    <property type="match status" value="1"/>
</dbReference>
<name>A0A9P9DSM8_9HYPO</name>
<feature type="transmembrane region" description="Helical" evidence="8">
    <location>
        <begin position="440"/>
        <end position="463"/>
    </location>
</feature>
<feature type="transmembrane region" description="Helical" evidence="8">
    <location>
        <begin position="47"/>
        <end position="65"/>
    </location>
</feature>
<dbReference type="EMBL" id="JAGMUV010000022">
    <property type="protein sequence ID" value="KAH7124327.1"/>
    <property type="molecule type" value="Genomic_DNA"/>
</dbReference>
<dbReference type="PROSITE" id="PS00216">
    <property type="entry name" value="SUGAR_TRANSPORT_1"/>
    <property type="match status" value="1"/>
</dbReference>
<feature type="transmembrane region" description="Helical" evidence="8">
    <location>
        <begin position="310"/>
        <end position="331"/>
    </location>
</feature>
<keyword evidence="5 8" id="KW-1133">Transmembrane helix</keyword>
<feature type="transmembrane region" description="Helical" evidence="8">
    <location>
        <begin position="475"/>
        <end position="493"/>
    </location>
</feature>
<dbReference type="PANTHER" id="PTHR48022:SF15">
    <property type="entry name" value="ALPHA-GLUCOSIDE TRANSPORTER, PUTATIVE (AFU_ORTHOLOGUE AFUA_5G00500)-RELATED"/>
    <property type="match status" value="1"/>
</dbReference>
<feature type="transmembrane region" description="Helical" evidence="8">
    <location>
        <begin position="129"/>
        <end position="147"/>
    </location>
</feature>
<dbReference type="PANTHER" id="PTHR48022">
    <property type="entry name" value="PLASTIDIC GLUCOSE TRANSPORTER 4"/>
    <property type="match status" value="1"/>
</dbReference>
<dbReference type="InterPro" id="IPR005828">
    <property type="entry name" value="MFS_sugar_transport-like"/>
</dbReference>
<evidence type="ECO:0000256" key="1">
    <source>
        <dbReference type="ARBA" id="ARBA00004141"/>
    </source>
</evidence>
<comment type="caution">
    <text evidence="10">The sequence shown here is derived from an EMBL/GenBank/DDBJ whole genome shotgun (WGS) entry which is preliminary data.</text>
</comment>
<keyword evidence="3 7" id="KW-0813">Transport</keyword>
<keyword evidence="4 8" id="KW-0812">Transmembrane</keyword>
<feature type="transmembrane region" description="Helical" evidence="8">
    <location>
        <begin position="343"/>
        <end position="362"/>
    </location>
</feature>
<evidence type="ECO:0000256" key="5">
    <source>
        <dbReference type="ARBA" id="ARBA00022989"/>
    </source>
</evidence>
<feature type="transmembrane region" description="Helical" evidence="8">
    <location>
        <begin position="153"/>
        <end position="170"/>
    </location>
</feature>
<dbReference type="Gene3D" id="1.20.1250.20">
    <property type="entry name" value="MFS general substrate transporter like domains"/>
    <property type="match status" value="1"/>
</dbReference>
<comment type="similarity">
    <text evidence="2 7">Belongs to the major facilitator superfamily. Sugar transporter (TC 2.A.1.1) family.</text>
</comment>
<keyword evidence="11" id="KW-1185">Reference proteome</keyword>